<evidence type="ECO:0000313" key="3">
    <source>
        <dbReference type="Proteomes" id="UP001368328"/>
    </source>
</evidence>
<proteinExistence type="predicted"/>
<reference evidence="2 3" key="1">
    <citation type="submission" date="2024-02" db="EMBL/GenBank/DDBJ databases">
        <title>Seven novel Bacillus-like species.</title>
        <authorList>
            <person name="Liu G."/>
        </authorList>
    </citation>
    <scope>NUCLEOTIDE SEQUENCE [LARGE SCALE GENOMIC DNA]</scope>
    <source>
        <strain evidence="2 3">FJAT-53654</strain>
    </source>
</reference>
<dbReference type="RefSeq" id="WP_338789191.1">
    <property type="nucleotide sequence ID" value="NZ_CP147403.1"/>
</dbReference>
<name>A0ABZ2N0V6_9BACI</name>
<feature type="domain" description="HNH" evidence="1">
    <location>
        <begin position="2"/>
        <end position="52"/>
    </location>
</feature>
<organism evidence="2 3">
    <name type="scientific">Metabacillus rhizosphaerae</name>
    <dbReference type="NCBI Taxonomy" id="3117747"/>
    <lineage>
        <taxon>Bacteria</taxon>
        <taxon>Bacillati</taxon>
        <taxon>Bacillota</taxon>
        <taxon>Bacilli</taxon>
        <taxon>Bacillales</taxon>
        <taxon>Bacillaceae</taxon>
        <taxon>Metabacillus</taxon>
    </lineage>
</organism>
<protein>
    <submittedName>
        <fullName evidence="2">HNH endonuclease</fullName>
    </submittedName>
</protein>
<dbReference type="Pfam" id="PF01844">
    <property type="entry name" value="HNH"/>
    <property type="match status" value="1"/>
</dbReference>
<dbReference type="Proteomes" id="UP001368328">
    <property type="component" value="Chromosome"/>
</dbReference>
<evidence type="ECO:0000259" key="1">
    <source>
        <dbReference type="Pfam" id="PF01844"/>
    </source>
</evidence>
<gene>
    <name evidence="2" type="ORF">WCV66_12645</name>
</gene>
<accession>A0ABZ2N0V6</accession>
<keyword evidence="3" id="KW-1185">Reference proteome</keyword>
<dbReference type="InterPro" id="IPR002711">
    <property type="entry name" value="HNH"/>
</dbReference>
<sequence length="74" mass="8922">MCQVCLRELYNTQQRYNYTNIQVHHVVPLVEDYSKRLDDSNLISVCTYHHSMAERGEISREELFNIIYEQENKI</sequence>
<evidence type="ECO:0000313" key="2">
    <source>
        <dbReference type="EMBL" id="WXB90975.1"/>
    </source>
</evidence>
<dbReference type="GO" id="GO:0004519">
    <property type="term" value="F:endonuclease activity"/>
    <property type="evidence" value="ECO:0007669"/>
    <property type="project" value="UniProtKB-KW"/>
</dbReference>
<keyword evidence="2" id="KW-0378">Hydrolase</keyword>
<dbReference type="EMBL" id="CP147403">
    <property type="protein sequence ID" value="WXB90975.1"/>
    <property type="molecule type" value="Genomic_DNA"/>
</dbReference>
<keyword evidence="2" id="KW-0540">Nuclease</keyword>
<keyword evidence="2" id="KW-0255">Endonuclease</keyword>